<accession>A0A4D9D357</accession>
<organism evidence="1 2">
    <name type="scientific">Nannochloropsis salina CCMP1776</name>
    <dbReference type="NCBI Taxonomy" id="1027361"/>
    <lineage>
        <taxon>Eukaryota</taxon>
        <taxon>Sar</taxon>
        <taxon>Stramenopiles</taxon>
        <taxon>Ochrophyta</taxon>
        <taxon>Eustigmatophyceae</taxon>
        <taxon>Eustigmatales</taxon>
        <taxon>Monodopsidaceae</taxon>
        <taxon>Microchloropsis</taxon>
        <taxon>Microchloropsis salina</taxon>
    </lineage>
</organism>
<dbReference type="PANTHER" id="PTHR18901">
    <property type="entry name" value="2-DEOXYGLUCOSE-6-PHOSPHATE PHOSPHATASE 2"/>
    <property type="match status" value="1"/>
</dbReference>
<dbReference type="AlphaFoldDB" id="A0A4D9D357"/>
<dbReference type="Gene3D" id="1.10.150.240">
    <property type="entry name" value="Putative phosphatase, domain 2"/>
    <property type="match status" value="1"/>
</dbReference>
<proteinExistence type="predicted"/>
<protein>
    <submittedName>
        <fullName evidence="1">Uncharacterized protein</fullName>
    </submittedName>
</protein>
<evidence type="ECO:0000313" key="1">
    <source>
        <dbReference type="EMBL" id="TFJ83029.1"/>
    </source>
</evidence>
<dbReference type="SFLD" id="SFLDG01129">
    <property type="entry name" value="C1.5:_HAD__Beta-PGM__Phosphata"/>
    <property type="match status" value="1"/>
</dbReference>
<evidence type="ECO:0000313" key="2">
    <source>
        <dbReference type="Proteomes" id="UP000355283"/>
    </source>
</evidence>
<dbReference type="EMBL" id="SDOX01000078">
    <property type="protein sequence ID" value="TFJ83029.1"/>
    <property type="molecule type" value="Genomic_DNA"/>
</dbReference>
<keyword evidence="2" id="KW-1185">Reference proteome</keyword>
<dbReference type="OrthoDB" id="197733at2759"/>
<reference evidence="1 2" key="1">
    <citation type="submission" date="2019-01" db="EMBL/GenBank/DDBJ databases">
        <title>Nuclear Genome Assembly of the Microalgal Biofuel strain Nannochloropsis salina CCMP1776.</title>
        <authorList>
            <person name="Hovde B."/>
        </authorList>
    </citation>
    <scope>NUCLEOTIDE SEQUENCE [LARGE SCALE GENOMIC DNA]</scope>
    <source>
        <strain evidence="1 2">CCMP1776</strain>
    </source>
</reference>
<comment type="caution">
    <text evidence="1">The sequence shown here is derived from an EMBL/GenBank/DDBJ whole genome shotgun (WGS) entry which is preliminary data.</text>
</comment>
<dbReference type="Gene3D" id="3.40.50.1000">
    <property type="entry name" value="HAD superfamily/HAD-like"/>
    <property type="match status" value="1"/>
</dbReference>
<dbReference type="InterPro" id="IPR036412">
    <property type="entry name" value="HAD-like_sf"/>
</dbReference>
<dbReference type="NCBIfam" id="TIGR01509">
    <property type="entry name" value="HAD-SF-IA-v3"/>
    <property type="match status" value="1"/>
</dbReference>
<dbReference type="InterPro" id="IPR023198">
    <property type="entry name" value="PGP-like_dom2"/>
</dbReference>
<dbReference type="InterPro" id="IPR023214">
    <property type="entry name" value="HAD_sf"/>
</dbReference>
<dbReference type="Proteomes" id="UP000355283">
    <property type="component" value="Unassembled WGS sequence"/>
</dbReference>
<dbReference type="SFLD" id="SFLDS00003">
    <property type="entry name" value="Haloacid_Dehalogenase"/>
    <property type="match status" value="1"/>
</dbReference>
<dbReference type="InterPro" id="IPR006439">
    <property type="entry name" value="HAD-SF_hydro_IA"/>
</dbReference>
<dbReference type="PANTHER" id="PTHR18901:SF38">
    <property type="entry name" value="PSEUDOURIDINE-5'-PHOSPHATASE"/>
    <property type="match status" value="1"/>
</dbReference>
<dbReference type="SUPFAM" id="SSF56784">
    <property type="entry name" value="HAD-like"/>
    <property type="match status" value="1"/>
</dbReference>
<name>A0A4D9D357_9STRA</name>
<gene>
    <name evidence="1" type="ORF">NSK_005654</name>
</gene>
<sequence>MKTAVCFDFDGTLGDTETPAMEVAFWEVAAYLPDLPLGDAAALHSFKQDFIQNNAGRAFEFMVEDEREKRGLPCVEEAWAVPPSDTQLLKLLDEARANFQLPPIKEVLTAKPFPSIFIMQKEETNMALAVATQACDGVVDVCQTLTEEKIPFCIATTSPKPRVPISVKAAKLDAYFPPEKIHSGESDFDPPRFKPAPDVYLKAAAAENCAPGDCVAVEDSGSGVGSAANAGMGLILGYVGGSHIPADKKASHAEMLMSGGKSEDGRGALLVVEEFRNLASLIRVYKQDQETGNGGKGKAGSYSFSDDVIQKLQGRVWLPGGKVVVTN</sequence>
<dbReference type="Pfam" id="PF00702">
    <property type="entry name" value="Hydrolase"/>
    <property type="match status" value="1"/>
</dbReference>